<dbReference type="PANTHER" id="PTHR47359">
    <property type="entry name" value="PEPTIDOGLYCAN DL-ENDOPEPTIDASE CWLO"/>
    <property type="match status" value="1"/>
</dbReference>
<dbReference type="HOGENOM" id="CLU_619451_0_0_11"/>
<feature type="compositionally biased region" description="Low complexity" evidence="5">
    <location>
        <begin position="104"/>
        <end position="117"/>
    </location>
</feature>
<dbReference type="CAZy" id="GH23">
    <property type="family name" value="Glycoside Hydrolase Family 23"/>
</dbReference>
<dbReference type="Pfam" id="PF00877">
    <property type="entry name" value="NLPC_P60"/>
    <property type="match status" value="1"/>
</dbReference>
<dbReference type="Pfam" id="PF13406">
    <property type="entry name" value="SLT_2"/>
    <property type="match status" value="1"/>
</dbReference>
<dbReference type="InterPro" id="IPR051794">
    <property type="entry name" value="PG_Endopeptidase_C40"/>
</dbReference>
<sequence>MSVDPSTLIVAVVAAAGAFIQGTDAPPEIKDQATQTLESYSAPSADQQVSDVIAALPEPVRAPAQQAVDDATAAAAAALEPHLPAGALTPPPATEPAPSPQPVAPSSVPESASPAPVFLSSPPADEGDATTGTGSVLQPVPAAFPRASLAPVGAIALFAPWLRKAGAICDGITPATIAALYAAENGFRYGATAPVSPSGALGPGQFMPGTWAIYGKDADEDGKADVLGIADPVMASGNLLCDMHEQIDAWKRQGRVSGDTLDLTIAAYNAGSGAVLRSGGMPSGSPDYENQTKPYVAKIRGSEPSFAQLLAPLIGIPLGDGAGGRVVESAVRYLGLPYVWGGGNIDGPSGGGFDCSGLTSFAVHAAAGIALPRTSETQWNVGQEIPMDQARPGDLLFGNWQSGGPGHVAIYIGNGQMIHAPTTGDVVRIADVFPEMKARRIF</sequence>
<dbReference type="AlphaFoldDB" id="C1B3T2"/>
<dbReference type="SUPFAM" id="SSF54001">
    <property type="entry name" value="Cysteine proteinases"/>
    <property type="match status" value="1"/>
</dbReference>
<accession>C1B3T2</accession>
<dbReference type="STRING" id="632772.ROP_25330"/>
<dbReference type="PANTHER" id="PTHR47359:SF3">
    <property type="entry name" value="NLP_P60 DOMAIN-CONTAINING PROTEIN-RELATED"/>
    <property type="match status" value="1"/>
</dbReference>
<dbReference type="InterPro" id="IPR000064">
    <property type="entry name" value="NLP_P60_dom"/>
</dbReference>
<evidence type="ECO:0000256" key="1">
    <source>
        <dbReference type="ARBA" id="ARBA00007074"/>
    </source>
</evidence>
<name>C1B3T2_RHOOB</name>
<dbReference type="SUPFAM" id="SSF53955">
    <property type="entry name" value="Lysozyme-like"/>
    <property type="match status" value="1"/>
</dbReference>
<keyword evidence="4" id="KW-0788">Thiol protease</keyword>
<gene>
    <name evidence="7" type="ordered locus">ROP_25330</name>
</gene>
<reference evidence="7 8" key="1">
    <citation type="submission" date="2009-03" db="EMBL/GenBank/DDBJ databases">
        <title>Comparison of the complete genome sequences of Rhodococcus erythropolis PR4 and Rhodococcus opacus B4.</title>
        <authorList>
            <person name="Takarada H."/>
            <person name="Sekine M."/>
            <person name="Hosoyama A."/>
            <person name="Yamada R."/>
            <person name="Fujisawa T."/>
            <person name="Omata S."/>
            <person name="Shimizu A."/>
            <person name="Tsukatani N."/>
            <person name="Tanikawa S."/>
            <person name="Fujita N."/>
            <person name="Harayama S."/>
        </authorList>
    </citation>
    <scope>NUCLEOTIDE SEQUENCE [LARGE SCALE GENOMIC DNA]</scope>
    <source>
        <strain evidence="7 8">B4</strain>
    </source>
</reference>
<dbReference type="Proteomes" id="UP000002212">
    <property type="component" value="Chromosome"/>
</dbReference>
<keyword evidence="3" id="KW-0378">Hydrolase</keyword>
<evidence type="ECO:0000256" key="2">
    <source>
        <dbReference type="ARBA" id="ARBA00022670"/>
    </source>
</evidence>
<dbReference type="InterPro" id="IPR023346">
    <property type="entry name" value="Lysozyme-like_dom_sf"/>
</dbReference>
<evidence type="ECO:0000256" key="3">
    <source>
        <dbReference type="ARBA" id="ARBA00022801"/>
    </source>
</evidence>
<feature type="domain" description="NlpC/P60" evidence="6">
    <location>
        <begin position="320"/>
        <end position="442"/>
    </location>
</feature>
<proteinExistence type="inferred from homology"/>
<dbReference type="RefSeq" id="WP_012689736.1">
    <property type="nucleotide sequence ID" value="NC_012522.1"/>
</dbReference>
<dbReference type="GO" id="GO:0006508">
    <property type="term" value="P:proteolysis"/>
    <property type="evidence" value="ECO:0007669"/>
    <property type="project" value="UniProtKB-KW"/>
</dbReference>
<organism evidence="7 8">
    <name type="scientific">Rhodococcus opacus (strain B4)</name>
    <dbReference type="NCBI Taxonomy" id="632772"/>
    <lineage>
        <taxon>Bacteria</taxon>
        <taxon>Bacillati</taxon>
        <taxon>Actinomycetota</taxon>
        <taxon>Actinomycetes</taxon>
        <taxon>Mycobacteriales</taxon>
        <taxon>Nocardiaceae</taxon>
        <taxon>Rhodococcus</taxon>
    </lineage>
</organism>
<evidence type="ECO:0000256" key="4">
    <source>
        <dbReference type="ARBA" id="ARBA00022807"/>
    </source>
</evidence>
<dbReference type="PATRIC" id="fig|632772.20.peg.2647"/>
<dbReference type="GO" id="GO:0008234">
    <property type="term" value="F:cysteine-type peptidase activity"/>
    <property type="evidence" value="ECO:0007669"/>
    <property type="project" value="UniProtKB-KW"/>
</dbReference>
<evidence type="ECO:0000259" key="6">
    <source>
        <dbReference type="PROSITE" id="PS51935"/>
    </source>
</evidence>
<evidence type="ECO:0000313" key="8">
    <source>
        <dbReference type="Proteomes" id="UP000002212"/>
    </source>
</evidence>
<dbReference type="PROSITE" id="PS51935">
    <property type="entry name" value="NLPC_P60"/>
    <property type="match status" value="1"/>
</dbReference>
<feature type="compositionally biased region" description="Pro residues" evidence="5">
    <location>
        <begin position="89"/>
        <end position="103"/>
    </location>
</feature>
<dbReference type="InterPro" id="IPR031304">
    <property type="entry name" value="SLT_2"/>
</dbReference>
<comment type="similarity">
    <text evidence="1">Belongs to the peptidase C40 family.</text>
</comment>
<dbReference type="InterPro" id="IPR038765">
    <property type="entry name" value="Papain-like_cys_pep_sf"/>
</dbReference>
<dbReference type="EMBL" id="AP011115">
    <property type="protein sequence ID" value="BAH50780.1"/>
    <property type="molecule type" value="Genomic_DNA"/>
</dbReference>
<protein>
    <submittedName>
        <fullName evidence="7">NlpC/P60 family protein</fullName>
    </submittedName>
</protein>
<dbReference type="Gene3D" id="3.90.1720.10">
    <property type="entry name" value="endopeptidase domain like (from Nostoc punctiforme)"/>
    <property type="match status" value="1"/>
</dbReference>
<evidence type="ECO:0000256" key="5">
    <source>
        <dbReference type="SAM" id="MobiDB-lite"/>
    </source>
</evidence>
<evidence type="ECO:0000313" key="7">
    <source>
        <dbReference type="EMBL" id="BAH50780.1"/>
    </source>
</evidence>
<dbReference type="KEGG" id="rop:ROP_25330"/>
<dbReference type="OrthoDB" id="3209655at2"/>
<feature type="region of interest" description="Disordered" evidence="5">
    <location>
        <begin position="83"/>
        <end position="136"/>
    </location>
</feature>
<dbReference type="Gene3D" id="1.10.530.10">
    <property type="match status" value="1"/>
</dbReference>
<keyword evidence="2" id="KW-0645">Protease</keyword>
<dbReference type="CDD" id="cd13399">
    <property type="entry name" value="Slt35-like"/>
    <property type="match status" value="1"/>
</dbReference>